<dbReference type="InterPro" id="IPR038570">
    <property type="entry name" value="HicA_sf"/>
</dbReference>
<keyword evidence="3" id="KW-0255">Endonuclease</keyword>
<accession>A0A644UGM9</accession>
<keyword evidence="4" id="KW-0378">Hydrolase</keyword>
<dbReference type="EMBL" id="VSSQ01000112">
    <property type="protein sequence ID" value="MPL77992.1"/>
    <property type="molecule type" value="Genomic_DNA"/>
</dbReference>
<evidence type="ECO:0000256" key="4">
    <source>
        <dbReference type="ARBA" id="ARBA00022801"/>
    </source>
</evidence>
<proteinExistence type="predicted"/>
<reference evidence="7" key="1">
    <citation type="submission" date="2019-08" db="EMBL/GenBank/DDBJ databases">
        <authorList>
            <person name="Kucharzyk K."/>
            <person name="Murdoch R.W."/>
            <person name="Higgins S."/>
            <person name="Loffler F."/>
        </authorList>
    </citation>
    <scope>NUCLEOTIDE SEQUENCE</scope>
</reference>
<keyword evidence="5" id="KW-0694">RNA-binding</keyword>
<dbReference type="PANTHER" id="PTHR34873">
    <property type="entry name" value="SSR1766 PROTEIN"/>
    <property type="match status" value="1"/>
</dbReference>
<name>A0A644UGM9_9ZZZZ</name>
<dbReference type="SUPFAM" id="SSF54786">
    <property type="entry name" value="YcfA/nrd intein domain"/>
    <property type="match status" value="1"/>
</dbReference>
<dbReference type="Gene3D" id="3.30.920.30">
    <property type="entry name" value="Hypothetical protein"/>
    <property type="match status" value="1"/>
</dbReference>
<evidence type="ECO:0000313" key="7">
    <source>
        <dbReference type="EMBL" id="MPL77992.1"/>
    </source>
</evidence>
<keyword evidence="2" id="KW-0540">Nuclease</keyword>
<evidence type="ECO:0008006" key="8">
    <source>
        <dbReference type="Google" id="ProtNLM"/>
    </source>
</evidence>
<keyword evidence="6" id="KW-0346">Stress response</keyword>
<dbReference type="GO" id="GO:0016787">
    <property type="term" value="F:hydrolase activity"/>
    <property type="evidence" value="ECO:0007669"/>
    <property type="project" value="UniProtKB-KW"/>
</dbReference>
<evidence type="ECO:0000256" key="6">
    <source>
        <dbReference type="ARBA" id="ARBA00023016"/>
    </source>
</evidence>
<evidence type="ECO:0000256" key="3">
    <source>
        <dbReference type="ARBA" id="ARBA00022759"/>
    </source>
</evidence>
<dbReference type="GO" id="GO:0004519">
    <property type="term" value="F:endonuclease activity"/>
    <property type="evidence" value="ECO:0007669"/>
    <property type="project" value="UniProtKB-KW"/>
</dbReference>
<dbReference type="AlphaFoldDB" id="A0A644UGM9"/>
<keyword evidence="1" id="KW-1277">Toxin-antitoxin system</keyword>
<comment type="caution">
    <text evidence="7">The sequence shown here is derived from an EMBL/GenBank/DDBJ whole genome shotgun (WGS) entry which is preliminary data.</text>
</comment>
<evidence type="ECO:0000256" key="1">
    <source>
        <dbReference type="ARBA" id="ARBA00022649"/>
    </source>
</evidence>
<evidence type="ECO:0000256" key="5">
    <source>
        <dbReference type="ARBA" id="ARBA00022884"/>
    </source>
</evidence>
<organism evidence="7">
    <name type="scientific">bioreactor metagenome</name>
    <dbReference type="NCBI Taxonomy" id="1076179"/>
    <lineage>
        <taxon>unclassified sequences</taxon>
        <taxon>metagenomes</taxon>
        <taxon>ecological metagenomes</taxon>
    </lineage>
</organism>
<protein>
    <recommendedName>
        <fullName evidence="8">Addiction module toxin, HicA family</fullName>
    </recommendedName>
</protein>
<dbReference type="PANTHER" id="PTHR34873:SF3">
    <property type="entry name" value="ADDICTION MODULE TOXIN, HICA FAMILY"/>
    <property type="match status" value="1"/>
</dbReference>
<evidence type="ECO:0000256" key="2">
    <source>
        <dbReference type="ARBA" id="ARBA00022722"/>
    </source>
</evidence>
<dbReference type="Pfam" id="PF07927">
    <property type="entry name" value="HicA_toxin"/>
    <property type="match status" value="1"/>
</dbReference>
<dbReference type="InterPro" id="IPR012933">
    <property type="entry name" value="HicA_mRNA_interferase"/>
</dbReference>
<gene>
    <name evidence="7" type="ORF">SDC9_23853</name>
</gene>
<sequence>MPQLPVISGKDFIRFLLSPGFVVVRINGSHHRLKHPDGRVTTIPVHKSESIPKGLLRKIIREDLDLELTDFLNLFEKYN</sequence>
<dbReference type="GO" id="GO:0003729">
    <property type="term" value="F:mRNA binding"/>
    <property type="evidence" value="ECO:0007669"/>
    <property type="project" value="InterPro"/>
</dbReference>